<dbReference type="GO" id="GO:0046961">
    <property type="term" value="F:proton-transporting ATPase activity, rotational mechanism"/>
    <property type="evidence" value="ECO:0007669"/>
    <property type="project" value="TreeGrafter"/>
</dbReference>
<dbReference type="InterPro" id="IPR005864">
    <property type="entry name" value="ATP_synth_F0_bsu_bac"/>
</dbReference>
<dbReference type="NCBIfam" id="TIGR01144">
    <property type="entry name" value="ATP_synt_b"/>
    <property type="match status" value="1"/>
</dbReference>
<sequence>MEKLINDFSFGLFIWQIILFLLLLFLLRKFAWKPILKAVEDRETGIKEALDSAEKAKLEMANLQADNEKLLQEARAERDTMLKEAREMKAKMIADAKEEAQAEANKTIANAQTAIEGEKKAAIAELKETVANLSVEIAEKVVKSELSNKDKQLELVDSMLKDANLNN</sequence>
<proteinExistence type="inferred from homology"/>
<evidence type="ECO:0000256" key="16">
    <source>
        <dbReference type="RuleBase" id="RU003848"/>
    </source>
</evidence>
<keyword evidence="3 15" id="KW-1003">Cell membrane</keyword>
<evidence type="ECO:0000256" key="9">
    <source>
        <dbReference type="ARBA" id="ARBA00023136"/>
    </source>
</evidence>
<keyword evidence="5 15" id="KW-0812">Transmembrane</keyword>
<evidence type="ECO:0000256" key="2">
    <source>
        <dbReference type="ARBA" id="ARBA00022448"/>
    </source>
</evidence>
<dbReference type="GO" id="GO:0012505">
    <property type="term" value="C:endomembrane system"/>
    <property type="evidence" value="ECO:0007669"/>
    <property type="project" value="UniProtKB-SubCell"/>
</dbReference>
<evidence type="ECO:0000256" key="14">
    <source>
        <dbReference type="ARBA" id="ARBA00037847"/>
    </source>
</evidence>
<dbReference type="CDD" id="cd06503">
    <property type="entry name" value="ATP-synt_Fo_b"/>
    <property type="match status" value="1"/>
</dbReference>
<evidence type="ECO:0000256" key="8">
    <source>
        <dbReference type="ARBA" id="ARBA00023065"/>
    </source>
</evidence>
<dbReference type="Pfam" id="PF00430">
    <property type="entry name" value="ATP-synt_B"/>
    <property type="match status" value="1"/>
</dbReference>
<dbReference type="EMBL" id="QRAO01000001">
    <property type="protein sequence ID" value="RDK88547.1"/>
    <property type="molecule type" value="Genomic_DNA"/>
</dbReference>
<evidence type="ECO:0000313" key="19">
    <source>
        <dbReference type="Proteomes" id="UP000255317"/>
    </source>
</evidence>
<dbReference type="OrthoDB" id="9795289at2"/>
<comment type="subcellular location">
    <subcellularLocation>
        <location evidence="15">Cell membrane</location>
        <topology evidence="15">Single-pass membrane protein</topology>
    </subcellularLocation>
    <subcellularLocation>
        <location evidence="14">Endomembrane system</location>
        <topology evidence="14">Single-pass membrane protein</topology>
    </subcellularLocation>
</comment>
<keyword evidence="6 15" id="KW-0375">Hydrogen ion transport</keyword>
<comment type="similarity">
    <text evidence="1 15 16">Belongs to the ATPase B chain family.</text>
</comment>
<dbReference type="HAMAP" id="MF_01398">
    <property type="entry name" value="ATP_synth_b_bprime"/>
    <property type="match status" value="1"/>
</dbReference>
<evidence type="ECO:0000256" key="10">
    <source>
        <dbReference type="ARBA" id="ARBA00023310"/>
    </source>
</evidence>
<keyword evidence="8 15" id="KW-0406">Ion transport</keyword>
<protein>
    <recommendedName>
        <fullName evidence="15">ATP synthase subunit b</fullName>
    </recommendedName>
    <alternativeName>
        <fullName evidence="15">ATP synthase F(0) sector subunit b</fullName>
    </alternativeName>
    <alternativeName>
        <fullName evidence="15">ATPase subunit I</fullName>
    </alternativeName>
    <alternativeName>
        <fullName evidence="15">F-type ATPase subunit b</fullName>
        <shortName evidence="15">F-ATPase subunit b</shortName>
    </alternativeName>
</protein>
<dbReference type="PANTHER" id="PTHR33445:SF1">
    <property type="entry name" value="ATP SYNTHASE SUBUNIT B"/>
    <property type="match status" value="1"/>
</dbReference>
<evidence type="ECO:0000256" key="1">
    <source>
        <dbReference type="ARBA" id="ARBA00005513"/>
    </source>
</evidence>
<dbReference type="GO" id="GO:0005886">
    <property type="term" value="C:plasma membrane"/>
    <property type="evidence" value="ECO:0007669"/>
    <property type="project" value="UniProtKB-SubCell"/>
</dbReference>
<evidence type="ECO:0000256" key="6">
    <source>
        <dbReference type="ARBA" id="ARBA00022781"/>
    </source>
</evidence>
<reference evidence="18 19" key="1">
    <citation type="submission" date="2018-07" db="EMBL/GenBank/DDBJ databases">
        <title>Genomic Encyclopedia of Type Strains, Phase IV (KMG-IV): sequencing the most valuable type-strain genomes for metagenomic binning, comparative biology and taxonomic classification.</title>
        <authorList>
            <person name="Goeker M."/>
        </authorList>
    </citation>
    <scope>NUCLEOTIDE SEQUENCE [LARGE SCALE GENOMIC DNA]</scope>
    <source>
        <strain evidence="18 19">DSM 101478</strain>
    </source>
</reference>
<evidence type="ECO:0000313" key="18">
    <source>
        <dbReference type="EMBL" id="RDK88547.1"/>
    </source>
</evidence>
<gene>
    <name evidence="15" type="primary">atpF</name>
    <name evidence="18" type="ORF">C8D94_101421</name>
</gene>
<evidence type="ECO:0000256" key="11">
    <source>
        <dbReference type="ARBA" id="ARBA00025198"/>
    </source>
</evidence>
<evidence type="ECO:0000256" key="7">
    <source>
        <dbReference type="ARBA" id="ARBA00022989"/>
    </source>
</evidence>
<name>A0A370QJJ2_9FLAO</name>
<dbReference type="RefSeq" id="WP_115122993.1">
    <property type="nucleotide sequence ID" value="NZ_QRAO01000001.1"/>
</dbReference>
<dbReference type="InterPro" id="IPR002146">
    <property type="entry name" value="ATP_synth_b/b'su_bac/chlpt"/>
</dbReference>
<comment type="caution">
    <text evidence="18">The sequence shown here is derived from an EMBL/GenBank/DDBJ whole genome shotgun (WGS) entry which is preliminary data.</text>
</comment>
<dbReference type="Proteomes" id="UP000255317">
    <property type="component" value="Unassembled WGS sequence"/>
</dbReference>
<comment type="subunit">
    <text evidence="15">F-type ATPases have 2 components, F(1) - the catalytic core - and F(0) - the membrane proton channel. F(1) has five subunits: alpha(3), beta(3), gamma(1), delta(1), epsilon(1). F(0) has three main subunits: a(1), b(2) and c(10-14). The alpha and beta chains form an alternating ring which encloses part of the gamma chain. F(1) is attached to F(0) by a central stalk formed by the gamma and epsilon chains, while a peripheral stalk is formed by the delta and b chains.</text>
</comment>
<evidence type="ECO:0000256" key="13">
    <source>
        <dbReference type="ARBA" id="ARBA00026054"/>
    </source>
</evidence>
<keyword evidence="9 15" id="KW-0472">Membrane</keyword>
<dbReference type="SUPFAM" id="SSF81573">
    <property type="entry name" value="F1F0 ATP synthase subunit B, membrane domain"/>
    <property type="match status" value="1"/>
</dbReference>
<dbReference type="InterPro" id="IPR050059">
    <property type="entry name" value="ATP_synthase_B_chain"/>
</dbReference>
<evidence type="ECO:0000256" key="15">
    <source>
        <dbReference type="HAMAP-Rule" id="MF_01398"/>
    </source>
</evidence>
<keyword evidence="4 15" id="KW-0138">CF(0)</keyword>
<keyword evidence="2 15" id="KW-0813">Transport</keyword>
<evidence type="ECO:0000256" key="4">
    <source>
        <dbReference type="ARBA" id="ARBA00022547"/>
    </source>
</evidence>
<dbReference type="PANTHER" id="PTHR33445">
    <property type="entry name" value="ATP SYNTHASE SUBUNIT B', CHLOROPLASTIC"/>
    <property type="match status" value="1"/>
</dbReference>
<keyword evidence="19" id="KW-1185">Reference proteome</keyword>
<evidence type="ECO:0000256" key="12">
    <source>
        <dbReference type="ARBA" id="ARBA00025614"/>
    </source>
</evidence>
<comment type="function">
    <text evidence="12">Component of the F(0) channel, it forms part of the peripheral stalk, linking F(1) to F(0). The b'-subunit is a diverged and duplicated form of b found in plants and photosynthetic bacteria.</text>
</comment>
<accession>A0A370QJJ2</accession>
<keyword evidence="7 15" id="KW-1133">Transmembrane helix</keyword>
<feature type="transmembrane region" description="Helical" evidence="15">
    <location>
        <begin position="6"/>
        <end position="27"/>
    </location>
</feature>
<keyword evidence="10 15" id="KW-0066">ATP synthesis</keyword>
<dbReference type="GO" id="GO:0045259">
    <property type="term" value="C:proton-transporting ATP synthase complex"/>
    <property type="evidence" value="ECO:0007669"/>
    <property type="project" value="UniProtKB-KW"/>
</dbReference>
<organism evidence="18 19">
    <name type="scientific">Marinirhabdus gelatinilytica</name>
    <dbReference type="NCBI Taxonomy" id="1703343"/>
    <lineage>
        <taxon>Bacteria</taxon>
        <taxon>Pseudomonadati</taxon>
        <taxon>Bacteroidota</taxon>
        <taxon>Flavobacteriia</taxon>
        <taxon>Flavobacteriales</taxon>
        <taxon>Flavobacteriaceae</taxon>
    </lineage>
</organism>
<dbReference type="InterPro" id="IPR028987">
    <property type="entry name" value="ATP_synth_B-like_membr_sf"/>
</dbReference>
<dbReference type="GO" id="GO:0046933">
    <property type="term" value="F:proton-transporting ATP synthase activity, rotational mechanism"/>
    <property type="evidence" value="ECO:0007669"/>
    <property type="project" value="UniProtKB-UniRule"/>
</dbReference>
<dbReference type="NCBIfam" id="NF011041">
    <property type="entry name" value="PRK14471.1"/>
    <property type="match status" value="1"/>
</dbReference>
<dbReference type="AlphaFoldDB" id="A0A370QJJ2"/>
<keyword evidence="17" id="KW-0175">Coiled coil</keyword>
<evidence type="ECO:0000256" key="3">
    <source>
        <dbReference type="ARBA" id="ARBA00022475"/>
    </source>
</evidence>
<evidence type="ECO:0000256" key="5">
    <source>
        <dbReference type="ARBA" id="ARBA00022692"/>
    </source>
</evidence>
<evidence type="ECO:0000256" key="17">
    <source>
        <dbReference type="SAM" id="Coils"/>
    </source>
</evidence>
<feature type="coiled-coil region" evidence="17">
    <location>
        <begin position="46"/>
        <end position="143"/>
    </location>
</feature>
<dbReference type="Gene3D" id="1.20.5.620">
    <property type="entry name" value="F1F0 ATP synthase subunit B, membrane domain"/>
    <property type="match status" value="1"/>
</dbReference>
<comment type="subunit">
    <text evidence="13">F-type ATPases have 2 components, F(1) - the catalytic core - and F(0) - the membrane proton channel. F(1) has five subunits: alpha(3), beta(3), gamma(1), delta(1), epsilon(1). F(0) has four main subunits: a(1), b(2) and c(10-14). The alpha and beta chains form an alternating ring which encloses part of the gamma chain. F(1) is attached to F(0) by a central stalk formed by the gamma and epsilon chains, while a peripheral stalk is formed by the delta and b chains.</text>
</comment>
<comment type="function">
    <text evidence="11 15">F(1)F(0) ATP synthase produces ATP from ADP in the presence of a proton or sodium gradient. F-type ATPases consist of two structural domains, F(1) containing the extramembraneous catalytic core and F(0) containing the membrane proton channel, linked together by a central stalk and a peripheral stalk. During catalysis, ATP synthesis in the catalytic domain of F(1) is coupled via a rotary mechanism of the central stalk subunits to proton translocation.</text>
</comment>